<evidence type="ECO:0000256" key="6">
    <source>
        <dbReference type="HAMAP-Rule" id="MF_01219"/>
    </source>
</evidence>
<feature type="domain" description="Phosphoribosyltransferase" evidence="7">
    <location>
        <begin position="7"/>
        <end position="155"/>
    </location>
</feature>
<dbReference type="Proteomes" id="UP000831787">
    <property type="component" value="Chromosome"/>
</dbReference>
<organism evidence="8 9">
    <name type="scientific">Halobacillus salinarum</name>
    <dbReference type="NCBI Taxonomy" id="2932257"/>
    <lineage>
        <taxon>Bacteria</taxon>
        <taxon>Bacillati</taxon>
        <taxon>Bacillota</taxon>
        <taxon>Bacilli</taxon>
        <taxon>Bacillales</taxon>
        <taxon>Bacillaceae</taxon>
        <taxon>Halobacillus</taxon>
    </lineage>
</organism>
<accession>A0ABY4EF88</accession>
<dbReference type="InterPro" id="IPR050137">
    <property type="entry name" value="PyrR_bifunctional"/>
</dbReference>
<dbReference type="InterPro" id="IPR000836">
    <property type="entry name" value="PRTase_dom"/>
</dbReference>
<comment type="catalytic activity">
    <reaction evidence="6">
        <text>UMP + diphosphate = 5-phospho-alpha-D-ribose 1-diphosphate + uracil</text>
        <dbReference type="Rhea" id="RHEA:13017"/>
        <dbReference type="ChEBI" id="CHEBI:17568"/>
        <dbReference type="ChEBI" id="CHEBI:33019"/>
        <dbReference type="ChEBI" id="CHEBI:57865"/>
        <dbReference type="ChEBI" id="CHEBI:58017"/>
        <dbReference type="EC" id="2.4.2.9"/>
    </reaction>
</comment>
<protein>
    <recommendedName>
        <fullName evidence="6">Bifunctional protein PyrR</fullName>
    </recommendedName>
    <domain>
        <recommendedName>
            <fullName evidence="6">Pyrimidine operon regulatory protein</fullName>
        </recommendedName>
    </domain>
    <domain>
        <recommendedName>
            <fullName evidence="6">Uracil phosphoribosyltransferase</fullName>
            <shortName evidence="6">UPRTase</shortName>
            <ecNumber evidence="6">2.4.2.9</ecNumber>
        </recommendedName>
    </domain>
</protein>
<keyword evidence="9" id="KW-1185">Reference proteome</keyword>
<dbReference type="PANTHER" id="PTHR11608">
    <property type="entry name" value="BIFUNCTIONAL PROTEIN PYRR"/>
    <property type="match status" value="1"/>
</dbReference>
<dbReference type="EC" id="2.4.2.9" evidence="6"/>
<keyword evidence="6" id="KW-0694">RNA-binding</keyword>
<gene>
    <name evidence="6 8" type="primary">pyrR</name>
    <name evidence="8" type="ORF">MUN89_14345</name>
</gene>
<proteinExistence type="inferred from homology"/>
<keyword evidence="3 6" id="KW-0328">Glycosyltransferase</keyword>
<dbReference type="HAMAP" id="MF_01219">
    <property type="entry name" value="PyrR"/>
    <property type="match status" value="1"/>
</dbReference>
<evidence type="ECO:0000313" key="8">
    <source>
        <dbReference type="EMBL" id="UOQ43117.1"/>
    </source>
</evidence>
<dbReference type="GO" id="GO:0004845">
    <property type="term" value="F:uracil phosphoribosyltransferase activity"/>
    <property type="evidence" value="ECO:0007669"/>
    <property type="project" value="UniProtKB-EC"/>
</dbReference>
<dbReference type="Pfam" id="PF00156">
    <property type="entry name" value="Pribosyltran"/>
    <property type="match status" value="1"/>
</dbReference>
<dbReference type="Gene3D" id="3.40.50.2020">
    <property type="match status" value="1"/>
</dbReference>
<evidence type="ECO:0000256" key="5">
    <source>
        <dbReference type="ARBA" id="ARBA00023163"/>
    </source>
</evidence>
<dbReference type="RefSeq" id="WP_244708476.1">
    <property type="nucleotide sequence ID" value="NZ_CP095073.1"/>
</dbReference>
<dbReference type="NCBIfam" id="NF003545">
    <property type="entry name" value="PRK05205.1-1"/>
    <property type="match status" value="1"/>
</dbReference>
<feature type="short sequence motif" description="PRPP-binding" evidence="6">
    <location>
        <begin position="101"/>
        <end position="113"/>
    </location>
</feature>
<keyword evidence="2 6" id="KW-0806">Transcription termination</keyword>
<dbReference type="InterPro" id="IPR029057">
    <property type="entry name" value="PRTase-like"/>
</dbReference>
<dbReference type="SUPFAM" id="SSF53271">
    <property type="entry name" value="PRTase-like"/>
    <property type="match status" value="1"/>
</dbReference>
<dbReference type="NCBIfam" id="NF003548">
    <property type="entry name" value="PRK05205.1-4"/>
    <property type="match status" value="1"/>
</dbReference>
<keyword evidence="4 6" id="KW-0805">Transcription regulation</keyword>
<evidence type="ECO:0000313" key="9">
    <source>
        <dbReference type="Proteomes" id="UP000831787"/>
    </source>
</evidence>
<keyword evidence="5 6" id="KW-0804">Transcription</keyword>
<comment type="function">
    <text evidence="6">Also displays a weak uracil phosphoribosyltransferase activity which is not physiologically significant.</text>
</comment>
<comment type="function">
    <text evidence="6">Regulates transcriptional attenuation of the pyrimidine nucleotide (pyr) operon by binding in a uridine-dependent manner to specific sites on pyr mRNA. This disrupts an antiterminator hairpin in the RNA and favors formation of a downstream transcription terminator, leading to a reduced expression of downstream genes.</text>
</comment>
<dbReference type="NCBIfam" id="NF003549">
    <property type="entry name" value="PRK05205.1-5"/>
    <property type="match status" value="1"/>
</dbReference>
<dbReference type="NCBIfam" id="NF003547">
    <property type="entry name" value="PRK05205.1-3"/>
    <property type="match status" value="1"/>
</dbReference>
<evidence type="ECO:0000256" key="4">
    <source>
        <dbReference type="ARBA" id="ARBA00023015"/>
    </source>
</evidence>
<dbReference type="PANTHER" id="PTHR11608:SF0">
    <property type="entry name" value="BIFUNCTIONAL PROTEIN PYRR"/>
    <property type="match status" value="1"/>
</dbReference>
<dbReference type="EMBL" id="CP095073">
    <property type="protein sequence ID" value="UOQ43117.1"/>
    <property type="molecule type" value="Genomic_DNA"/>
</dbReference>
<evidence type="ECO:0000256" key="1">
    <source>
        <dbReference type="ARBA" id="ARBA00005565"/>
    </source>
</evidence>
<evidence type="ECO:0000259" key="7">
    <source>
        <dbReference type="Pfam" id="PF00156"/>
    </source>
</evidence>
<evidence type="ECO:0000256" key="3">
    <source>
        <dbReference type="ARBA" id="ARBA00022676"/>
    </source>
</evidence>
<dbReference type="InterPro" id="IPR023050">
    <property type="entry name" value="PyrR"/>
</dbReference>
<reference evidence="8 9" key="1">
    <citation type="submission" date="2022-04" db="EMBL/GenBank/DDBJ databases">
        <title>Halobacillus sp. isolated from saltern.</title>
        <authorList>
            <person name="Won M."/>
            <person name="Lee C.-M."/>
            <person name="Woen H.-Y."/>
            <person name="Kwon S.-W."/>
        </authorList>
    </citation>
    <scope>NUCLEOTIDE SEQUENCE [LARGE SCALE GENOMIC DNA]</scope>
    <source>
        <strain evidence="8 9">SSBR10-3</strain>
    </source>
</reference>
<dbReference type="CDD" id="cd06223">
    <property type="entry name" value="PRTases_typeI"/>
    <property type="match status" value="1"/>
</dbReference>
<keyword evidence="6 8" id="KW-0808">Transferase</keyword>
<sequence length="180" mass="20159">MKPKATVLDEAAIRRALTRVSHEIIEKNKGVEDLVLVGIKTRGVPIAERIKRKINEIEDKPLPGGELDITLYRDDLSPKHEQPEPELKETNVKADINGKKVILVDDVLYTGRTVRAAMDALMDLGRPAQIQLAVLVDRGHRELPIRADYVGKNVPTSLNEVVTVTLAETDHEDQVMIYEK</sequence>
<name>A0ABY4EF88_9BACI</name>
<evidence type="ECO:0000256" key="2">
    <source>
        <dbReference type="ARBA" id="ARBA00022472"/>
    </source>
</evidence>
<comment type="subunit">
    <text evidence="6">Homodimer and homohexamer; in equilibrium.</text>
</comment>
<comment type="similarity">
    <text evidence="1 6">Belongs to the purine/pyrimidine phosphoribosyltransferase family. PyrR subfamily.</text>
</comment>